<reference evidence="3" key="3">
    <citation type="submission" date="2025-09" db="UniProtKB">
        <authorList>
            <consortium name="Ensembl"/>
        </authorList>
    </citation>
    <scope>IDENTIFICATION</scope>
</reference>
<evidence type="ECO:0000256" key="1">
    <source>
        <dbReference type="SAM" id="Coils"/>
    </source>
</evidence>
<reference evidence="3" key="2">
    <citation type="submission" date="2025-08" db="UniProtKB">
        <authorList>
            <consortium name="Ensembl"/>
        </authorList>
    </citation>
    <scope>IDENTIFICATION</scope>
</reference>
<feature type="compositionally biased region" description="Polar residues" evidence="2">
    <location>
        <begin position="275"/>
        <end position="284"/>
    </location>
</feature>
<feature type="region of interest" description="Disordered" evidence="2">
    <location>
        <begin position="1"/>
        <end position="41"/>
    </location>
</feature>
<reference evidence="3 4" key="1">
    <citation type="journal article" date="2011" name="Genome Biol. Evol.">
        <title>Integration of the genetic map and genome assembly of fugu facilitates insights into distinct features of genome evolution in teleosts and mammals.</title>
        <authorList>
            <person name="Kai W."/>
            <person name="Kikuchi K."/>
            <person name="Tohari S."/>
            <person name="Chew A.K."/>
            <person name="Tay A."/>
            <person name="Fujiwara A."/>
            <person name="Hosoya S."/>
            <person name="Suetake H."/>
            <person name="Naruse K."/>
            <person name="Brenner S."/>
            <person name="Suzuki Y."/>
            <person name="Venkatesh B."/>
        </authorList>
    </citation>
    <scope>NUCLEOTIDE SEQUENCE [LARGE SCALE GENOMIC DNA]</scope>
</reference>
<dbReference type="AlphaFoldDB" id="A0A674NYZ8"/>
<evidence type="ECO:0000256" key="2">
    <source>
        <dbReference type="SAM" id="MobiDB-lite"/>
    </source>
</evidence>
<protein>
    <submittedName>
        <fullName evidence="3">Mirror-image polydactyly 1</fullName>
    </submittedName>
</protein>
<feature type="coiled-coil region" evidence="1">
    <location>
        <begin position="297"/>
        <end position="338"/>
    </location>
</feature>
<dbReference type="GeneTree" id="ENSGT00390000017800"/>
<keyword evidence="4" id="KW-1185">Reference proteome</keyword>
<evidence type="ECO:0000313" key="3">
    <source>
        <dbReference type="Ensembl" id="ENSTRUP00000078116.1"/>
    </source>
</evidence>
<dbReference type="FunCoup" id="A0A674NYZ8">
    <property type="interactions" value="262"/>
</dbReference>
<dbReference type="InterPro" id="IPR026175">
    <property type="entry name" value="MIPOL1"/>
</dbReference>
<dbReference type="Ensembl" id="ENSTRUT00000077874.1">
    <property type="protein sequence ID" value="ENSTRUP00000078116.1"/>
    <property type="gene ID" value="ENSTRUG00000026268.1"/>
</dbReference>
<gene>
    <name evidence="3" type="primary">mipol1</name>
</gene>
<dbReference type="OMA" id="ETIRVYY"/>
<feature type="region of interest" description="Disordered" evidence="2">
    <location>
        <begin position="267"/>
        <end position="287"/>
    </location>
</feature>
<dbReference type="PANTHER" id="PTHR22089">
    <property type="entry name" value="MIRROR-IMAGE POLYDACTYLY GENE 1 PROTEIN"/>
    <property type="match status" value="1"/>
</dbReference>
<evidence type="ECO:0000313" key="4">
    <source>
        <dbReference type="Proteomes" id="UP000005226"/>
    </source>
</evidence>
<feature type="coiled-coil region" evidence="1">
    <location>
        <begin position="58"/>
        <end position="115"/>
    </location>
</feature>
<dbReference type="PANTHER" id="PTHR22089:SF2">
    <property type="entry name" value="MIRROR-IMAGE POLYDACTYLY GENE 1 PROTEIN"/>
    <property type="match status" value="1"/>
</dbReference>
<feature type="compositionally biased region" description="Basic and acidic residues" evidence="2">
    <location>
        <begin position="1"/>
        <end position="26"/>
    </location>
</feature>
<accession>A0A674NYZ8</accession>
<sequence length="348" mass="39611">MDLRSARDHVPQSESSRDEPEGDRGRPAVQKHPVNSEDSCHQEVIVGAITPPDRDKNISLLLKELDAVRSDNKQLLDRLVHKEKELQRKEVEEELREEQREAQSWERAAGVLEEVLAAQKDRDQALMSRLLLANEERDEAVLHARQLQQASQLDNFLLDNSDMEVDDLLQCVCDAESDQEVQQSGSALLQHLQRAKQRRHDIVTQEMKAVMEERDAAIFKCKRLEQGLVLEQVRNEEQPPRLHRKRSSRLQEAGMGVLNVHQSCEDVLTSPPSLPTENPSTAGQTLHPHDPSLLLQLELLSNNKESLEAELQRCQGAEQEAKERVRRLERLVDVLRKKVGTGSVRAVI</sequence>
<name>A0A674NYZ8_TAKRU</name>
<proteinExistence type="predicted"/>
<organism evidence="3 4">
    <name type="scientific">Takifugu rubripes</name>
    <name type="common">Japanese pufferfish</name>
    <name type="synonym">Fugu rubripes</name>
    <dbReference type="NCBI Taxonomy" id="31033"/>
    <lineage>
        <taxon>Eukaryota</taxon>
        <taxon>Metazoa</taxon>
        <taxon>Chordata</taxon>
        <taxon>Craniata</taxon>
        <taxon>Vertebrata</taxon>
        <taxon>Euteleostomi</taxon>
        <taxon>Actinopterygii</taxon>
        <taxon>Neopterygii</taxon>
        <taxon>Teleostei</taxon>
        <taxon>Neoteleostei</taxon>
        <taxon>Acanthomorphata</taxon>
        <taxon>Eupercaria</taxon>
        <taxon>Tetraodontiformes</taxon>
        <taxon>Tetradontoidea</taxon>
        <taxon>Tetraodontidae</taxon>
        <taxon>Takifugu</taxon>
    </lineage>
</organism>
<keyword evidence="1" id="KW-0175">Coiled coil</keyword>
<dbReference type="InParanoid" id="A0A674NYZ8"/>
<dbReference type="Proteomes" id="UP000005226">
    <property type="component" value="Chromosome 2"/>
</dbReference>